<dbReference type="GO" id="GO:0005524">
    <property type="term" value="F:ATP binding"/>
    <property type="evidence" value="ECO:0007669"/>
    <property type="project" value="UniProtKB-KW"/>
</dbReference>
<reference evidence="8 9" key="1">
    <citation type="submission" date="2022-03" db="EMBL/GenBank/DDBJ databases">
        <title>Complete genome analysis of Roseomonas KG 17.1 : a prolific producer of plant growth promoters.</title>
        <authorList>
            <person name="Saadouli I."/>
            <person name="Najjari A."/>
            <person name="Mosbah A."/>
            <person name="Ouzari H.I."/>
        </authorList>
    </citation>
    <scope>NUCLEOTIDE SEQUENCE [LARGE SCALE GENOMIC DNA]</scope>
    <source>
        <strain evidence="8 9">KG17-1</strain>
    </source>
</reference>
<evidence type="ECO:0000313" key="8">
    <source>
        <dbReference type="EMBL" id="MCI0753970.1"/>
    </source>
</evidence>
<dbReference type="SMART" id="SM00382">
    <property type="entry name" value="AAA"/>
    <property type="match status" value="1"/>
</dbReference>
<dbReference type="PROSITE" id="PS00211">
    <property type="entry name" value="ABC_TRANSPORTER_1"/>
    <property type="match status" value="1"/>
</dbReference>
<keyword evidence="9" id="KW-1185">Reference proteome</keyword>
<evidence type="ECO:0000256" key="5">
    <source>
        <dbReference type="ARBA" id="ARBA00022967"/>
    </source>
</evidence>
<gene>
    <name evidence="8" type="primary">ccmA</name>
    <name evidence="8" type="ORF">MON41_09395</name>
</gene>
<feature type="domain" description="ABC transporter" evidence="7">
    <location>
        <begin position="2"/>
        <end position="200"/>
    </location>
</feature>
<proteinExistence type="predicted"/>
<accession>A0ABS9W4Y4</accession>
<evidence type="ECO:0000256" key="6">
    <source>
        <dbReference type="ARBA" id="ARBA00023136"/>
    </source>
</evidence>
<dbReference type="InterPro" id="IPR017871">
    <property type="entry name" value="ABC_transporter-like_CS"/>
</dbReference>
<dbReference type="PROSITE" id="PS50893">
    <property type="entry name" value="ABC_TRANSPORTER_2"/>
    <property type="match status" value="1"/>
</dbReference>
<name>A0ABS9W4Y4_9PROT</name>
<dbReference type="Pfam" id="PF00005">
    <property type="entry name" value="ABC_tran"/>
    <property type="match status" value="1"/>
</dbReference>
<dbReference type="RefSeq" id="WP_120007730.1">
    <property type="nucleotide sequence ID" value="NZ_JALBUU010000004.1"/>
</dbReference>
<comment type="caution">
    <text evidence="8">The sequence shown here is derived from an EMBL/GenBank/DDBJ whole genome shotgun (WGS) entry which is preliminary data.</text>
</comment>
<dbReference type="NCBIfam" id="NF010061">
    <property type="entry name" value="PRK13538.1"/>
    <property type="match status" value="1"/>
</dbReference>
<evidence type="ECO:0000256" key="3">
    <source>
        <dbReference type="ARBA" id="ARBA00022748"/>
    </source>
</evidence>
<keyword evidence="6" id="KW-0472">Membrane</keyword>
<protein>
    <submittedName>
        <fullName evidence="8">Heme ABC exporter ATP-binding protein CcmA</fullName>
    </submittedName>
</protein>
<sequence length="200" mass="21127">MLEANNIAVLRGDRVIFAGLRLSVSPGEAVVLIGANGAGKSTLLRCLAGLVRLEEGSILWQGEEALADRAAHAARLRYLAHADALKPGLSAAENLRFWARCWGGDPGAALEAVGLAPLAELPARMLSAGQRRRLALARLALSPCPLWLLDEPSVGLDAASLERLGTLLRRHRAGGGMVVAATHVPLPLDRAREFRMAVAA</sequence>
<dbReference type="SUPFAM" id="SSF52540">
    <property type="entry name" value="P-loop containing nucleoside triphosphate hydrolases"/>
    <property type="match status" value="1"/>
</dbReference>
<dbReference type="EMBL" id="JALBUU010000004">
    <property type="protein sequence ID" value="MCI0753970.1"/>
    <property type="molecule type" value="Genomic_DNA"/>
</dbReference>
<dbReference type="NCBIfam" id="TIGR01189">
    <property type="entry name" value="ccmA"/>
    <property type="match status" value="1"/>
</dbReference>
<keyword evidence="2" id="KW-0547">Nucleotide-binding</keyword>
<dbReference type="InterPro" id="IPR027417">
    <property type="entry name" value="P-loop_NTPase"/>
</dbReference>
<dbReference type="PANTHER" id="PTHR43499:SF1">
    <property type="entry name" value="ABC TRANSPORTER I FAMILY MEMBER 1"/>
    <property type="match status" value="1"/>
</dbReference>
<evidence type="ECO:0000256" key="2">
    <source>
        <dbReference type="ARBA" id="ARBA00022741"/>
    </source>
</evidence>
<keyword evidence="4 8" id="KW-0067">ATP-binding</keyword>
<dbReference type="PANTHER" id="PTHR43499">
    <property type="entry name" value="ABC TRANSPORTER I FAMILY MEMBER 1"/>
    <property type="match status" value="1"/>
</dbReference>
<dbReference type="InterPro" id="IPR005895">
    <property type="entry name" value="ABC_transptr_haem_export_CcmA"/>
</dbReference>
<dbReference type="InterPro" id="IPR003593">
    <property type="entry name" value="AAA+_ATPase"/>
</dbReference>
<keyword evidence="5" id="KW-1278">Translocase</keyword>
<dbReference type="InterPro" id="IPR003439">
    <property type="entry name" value="ABC_transporter-like_ATP-bd"/>
</dbReference>
<evidence type="ECO:0000256" key="4">
    <source>
        <dbReference type="ARBA" id="ARBA00022840"/>
    </source>
</evidence>
<evidence type="ECO:0000313" key="9">
    <source>
        <dbReference type="Proteomes" id="UP001201985"/>
    </source>
</evidence>
<evidence type="ECO:0000256" key="1">
    <source>
        <dbReference type="ARBA" id="ARBA00022448"/>
    </source>
</evidence>
<evidence type="ECO:0000259" key="7">
    <source>
        <dbReference type="PROSITE" id="PS50893"/>
    </source>
</evidence>
<dbReference type="Proteomes" id="UP001201985">
    <property type="component" value="Unassembled WGS sequence"/>
</dbReference>
<dbReference type="Gene3D" id="3.40.50.300">
    <property type="entry name" value="P-loop containing nucleotide triphosphate hydrolases"/>
    <property type="match status" value="1"/>
</dbReference>
<organism evidence="8 9">
    <name type="scientific">Teichococcus vastitatis</name>
    <dbReference type="NCBI Taxonomy" id="2307076"/>
    <lineage>
        <taxon>Bacteria</taxon>
        <taxon>Pseudomonadati</taxon>
        <taxon>Pseudomonadota</taxon>
        <taxon>Alphaproteobacteria</taxon>
        <taxon>Acetobacterales</taxon>
        <taxon>Roseomonadaceae</taxon>
        <taxon>Roseomonas</taxon>
    </lineage>
</organism>
<keyword evidence="3" id="KW-0201">Cytochrome c-type biogenesis</keyword>
<keyword evidence="1" id="KW-0813">Transport</keyword>